<dbReference type="InterPro" id="IPR011991">
    <property type="entry name" value="ArsR-like_HTH"/>
</dbReference>
<proteinExistence type="predicted"/>
<accession>A0A6J7FB66</accession>
<feature type="domain" description="RNA polymerase III subunit RPC82-related helix-turn-helix" evidence="2">
    <location>
        <begin position="5"/>
        <end position="50"/>
    </location>
</feature>
<gene>
    <name evidence="3" type="ORF">UFOPK3495_00169</name>
    <name evidence="4" type="ORF">UFOPK4237_00209</name>
</gene>
<dbReference type="InterPro" id="IPR036390">
    <property type="entry name" value="WH_DNA-bd_sf"/>
</dbReference>
<dbReference type="AlphaFoldDB" id="A0A6J7FB66"/>
<dbReference type="InterPro" id="IPR013197">
    <property type="entry name" value="RNA_pol_III_RPC82-rel_HTH"/>
</dbReference>
<dbReference type="InterPro" id="IPR036388">
    <property type="entry name" value="WH-like_DNA-bd_sf"/>
</dbReference>
<evidence type="ECO:0000313" key="4">
    <source>
        <dbReference type="EMBL" id="CAB5034770.1"/>
    </source>
</evidence>
<dbReference type="EMBL" id="CAFBMC010000005">
    <property type="protein sequence ID" value="CAB4888773.1"/>
    <property type="molecule type" value="Genomic_DNA"/>
</dbReference>
<dbReference type="CDD" id="cd00090">
    <property type="entry name" value="HTH_ARSR"/>
    <property type="match status" value="1"/>
</dbReference>
<reference evidence="3" key="1">
    <citation type="submission" date="2020-05" db="EMBL/GenBank/DDBJ databases">
        <authorList>
            <person name="Chiriac C."/>
            <person name="Salcher M."/>
            <person name="Ghai R."/>
            <person name="Kavagutti S V."/>
        </authorList>
    </citation>
    <scope>NUCLEOTIDE SEQUENCE</scope>
</reference>
<organism evidence="3">
    <name type="scientific">freshwater metagenome</name>
    <dbReference type="NCBI Taxonomy" id="449393"/>
    <lineage>
        <taxon>unclassified sequences</taxon>
        <taxon>metagenomes</taxon>
        <taxon>ecological metagenomes</taxon>
    </lineage>
</organism>
<evidence type="ECO:0000256" key="1">
    <source>
        <dbReference type="SAM" id="MobiDB-lite"/>
    </source>
</evidence>
<feature type="region of interest" description="Disordered" evidence="1">
    <location>
        <begin position="48"/>
        <end position="67"/>
    </location>
</feature>
<evidence type="ECO:0000313" key="3">
    <source>
        <dbReference type="EMBL" id="CAB4888773.1"/>
    </source>
</evidence>
<name>A0A6J7FB66_9ZZZZ</name>
<dbReference type="Gene3D" id="1.10.10.10">
    <property type="entry name" value="Winged helix-like DNA-binding domain superfamily/Winged helix DNA-binding domain"/>
    <property type="match status" value="1"/>
</dbReference>
<evidence type="ECO:0000259" key="2">
    <source>
        <dbReference type="Pfam" id="PF08221"/>
    </source>
</evidence>
<dbReference type="SUPFAM" id="SSF46785">
    <property type="entry name" value="Winged helix' DNA-binding domain"/>
    <property type="match status" value="1"/>
</dbReference>
<dbReference type="EMBL" id="CAFBPZ010000007">
    <property type="protein sequence ID" value="CAB5034770.1"/>
    <property type="molecule type" value="Genomic_DNA"/>
</dbReference>
<dbReference type="Pfam" id="PF08221">
    <property type="entry name" value="HTH_9"/>
    <property type="match status" value="1"/>
</dbReference>
<sequence>MKFPGDAAERVARSLLAQGPGTPSQLADRLSLTSAAIRKSLSSLTAEGLVEGSERSPYGPAPAKRRGRPSVVFSLTGRGRAALNQEGDSLALEALRFVAEVQGQAGIVAFAERRAAKLMAQLSTQADSTTGAVEQLAQTLTDAGYAASVEKTSDGGYAVQLCQHHCPVIDAATEFPELCEAETRALGDALGLHVTRLATLSHGDGVCTTVIPLVQRKALA</sequence>
<protein>
    <submittedName>
        <fullName evidence="3">Unannotated protein</fullName>
    </submittedName>
</protein>